<evidence type="ECO:0008006" key="3">
    <source>
        <dbReference type="Google" id="ProtNLM"/>
    </source>
</evidence>
<proteinExistence type="predicted"/>
<sequence>MQVHPETLRRWRRQGRGPRWVAYAECIRYFPENPDQTGRMDPPIVRATSYAAKPKAEADNPVRRRTGA</sequence>
<evidence type="ECO:0000313" key="2">
    <source>
        <dbReference type="Proteomes" id="UP001251085"/>
    </source>
</evidence>
<gene>
    <name evidence="1" type="ORF">RM190_00495</name>
</gene>
<dbReference type="EMBL" id="JAVRQI010000001">
    <property type="protein sequence ID" value="MDT1060311.1"/>
    <property type="molecule type" value="Genomic_DNA"/>
</dbReference>
<organism evidence="1 2">
    <name type="scientific">Paracoccus broussonetiae</name>
    <dbReference type="NCBI Taxonomy" id="3075834"/>
    <lineage>
        <taxon>Bacteria</taxon>
        <taxon>Pseudomonadati</taxon>
        <taxon>Pseudomonadota</taxon>
        <taxon>Alphaproteobacteria</taxon>
        <taxon>Rhodobacterales</taxon>
        <taxon>Paracoccaceae</taxon>
        <taxon>Paracoccus</taxon>
    </lineage>
</organism>
<comment type="caution">
    <text evidence="1">The sequence shown here is derived from an EMBL/GenBank/DDBJ whole genome shotgun (WGS) entry which is preliminary data.</text>
</comment>
<keyword evidence="2" id="KW-1185">Reference proteome</keyword>
<accession>A0ABU3E7W8</accession>
<dbReference type="RefSeq" id="WP_311757424.1">
    <property type="nucleotide sequence ID" value="NZ_JAVRQI010000001.1"/>
</dbReference>
<name>A0ABU3E7W8_9RHOB</name>
<evidence type="ECO:0000313" key="1">
    <source>
        <dbReference type="EMBL" id="MDT1060311.1"/>
    </source>
</evidence>
<reference evidence="2" key="1">
    <citation type="submission" date="2023-07" db="EMBL/GenBank/DDBJ databases">
        <title>Characterization of two Paracoccaceae strains isolated from Phycosphere and proposal of Xinfangfangia lacusdiani sp. nov.</title>
        <authorList>
            <person name="Deng Y."/>
            <person name="Zhang Y.Q."/>
        </authorList>
    </citation>
    <scope>NUCLEOTIDE SEQUENCE [LARGE SCALE GENOMIC DNA]</scope>
    <source>
        <strain evidence="2">CPCC 101403</strain>
    </source>
</reference>
<protein>
    <recommendedName>
        <fullName evidence="3">DNA-binding protein</fullName>
    </recommendedName>
</protein>
<dbReference type="Proteomes" id="UP001251085">
    <property type="component" value="Unassembled WGS sequence"/>
</dbReference>